<organism evidence="2 3">
    <name type="scientific">Rubroshorea leprosula</name>
    <dbReference type="NCBI Taxonomy" id="152421"/>
    <lineage>
        <taxon>Eukaryota</taxon>
        <taxon>Viridiplantae</taxon>
        <taxon>Streptophyta</taxon>
        <taxon>Embryophyta</taxon>
        <taxon>Tracheophyta</taxon>
        <taxon>Spermatophyta</taxon>
        <taxon>Magnoliopsida</taxon>
        <taxon>eudicotyledons</taxon>
        <taxon>Gunneridae</taxon>
        <taxon>Pentapetalae</taxon>
        <taxon>rosids</taxon>
        <taxon>malvids</taxon>
        <taxon>Malvales</taxon>
        <taxon>Dipterocarpaceae</taxon>
        <taxon>Rubroshorea</taxon>
    </lineage>
</organism>
<proteinExistence type="predicted"/>
<comment type="caution">
    <text evidence="2">The sequence shown here is derived from an EMBL/GenBank/DDBJ whole genome shotgun (WGS) entry which is preliminary data.</text>
</comment>
<feature type="transmembrane region" description="Helical" evidence="1">
    <location>
        <begin position="14"/>
        <end position="35"/>
    </location>
</feature>
<evidence type="ECO:0000313" key="2">
    <source>
        <dbReference type="EMBL" id="GKV02028.1"/>
    </source>
</evidence>
<keyword evidence="1" id="KW-0472">Membrane</keyword>
<gene>
    <name evidence="2" type="ORF">SLEP1_g14515</name>
</gene>
<reference evidence="2 3" key="1">
    <citation type="journal article" date="2021" name="Commun. Biol.">
        <title>The genome of Shorea leprosula (Dipterocarpaceae) highlights the ecological relevance of drought in aseasonal tropical rainforests.</title>
        <authorList>
            <person name="Ng K.K.S."/>
            <person name="Kobayashi M.J."/>
            <person name="Fawcett J.A."/>
            <person name="Hatakeyama M."/>
            <person name="Paape T."/>
            <person name="Ng C.H."/>
            <person name="Ang C.C."/>
            <person name="Tnah L.H."/>
            <person name="Lee C.T."/>
            <person name="Nishiyama T."/>
            <person name="Sese J."/>
            <person name="O'Brien M.J."/>
            <person name="Copetti D."/>
            <person name="Mohd Noor M.I."/>
            <person name="Ong R.C."/>
            <person name="Putra M."/>
            <person name="Sireger I.Z."/>
            <person name="Indrioko S."/>
            <person name="Kosugi Y."/>
            <person name="Izuno A."/>
            <person name="Isagi Y."/>
            <person name="Lee S.L."/>
            <person name="Shimizu K.K."/>
        </authorList>
    </citation>
    <scope>NUCLEOTIDE SEQUENCE [LARGE SCALE GENOMIC DNA]</scope>
    <source>
        <strain evidence="2">214</strain>
    </source>
</reference>
<name>A0AAV5IS83_9ROSI</name>
<dbReference type="EMBL" id="BPVZ01000018">
    <property type="protein sequence ID" value="GKV02028.1"/>
    <property type="molecule type" value="Genomic_DNA"/>
</dbReference>
<keyword evidence="3" id="KW-1185">Reference proteome</keyword>
<protein>
    <submittedName>
        <fullName evidence="2">Uncharacterized protein</fullName>
    </submittedName>
</protein>
<keyword evidence="1" id="KW-0812">Transmembrane</keyword>
<sequence>MTGRSSIASGKRHFSFSLLPSSFFLSLFPLLLCLIRCQFVPDLRKIHEKLSLMMRLTLESISFFGMGGIGNFVSYLLRWNIELGVVLQ</sequence>
<feature type="transmembrane region" description="Helical" evidence="1">
    <location>
        <begin position="56"/>
        <end position="77"/>
    </location>
</feature>
<keyword evidence="1" id="KW-1133">Transmembrane helix</keyword>
<evidence type="ECO:0000256" key="1">
    <source>
        <dbReference type="SAM" id="Phobius"/>
    </source>
</evidence>
<dbReference type="AlphaFoldDB" id="A0AAV5IS83"/>
<dbReference type="Proteomes" id="UP001054252">
    <property type="component" value="Unassembled WGS sequence"/>
</dbReference>
<accession>A0AAV5IS83</accession>
<evidence type="ECO:0000313" key="3">
    <source>
        <dbReference type="Proteomes" id="UP001054252"/>
    </source>
</evidence>